<name>A0A8S5QRS5_9CAUD</name>
<protein>
    <submittedName>
        <fullName evidence="1">Uncharacterized protein</fullName>
    </submittedName>
</protein>
<evidence type="ECO:0000313" key="1">
    <source>
        <dbReference type="EMBL" id="DAE21690.1"/>
    </source>
</evidence>
<proteinExistence type="predicted"/>
<sequence length="58" mass="6931">MICRDCYIPMSIVFSFSSDKHEKFCRYPKCCSETRHMKINDNELSFGEILHREIKKGK</sequence>
<organism evidence="1">
    <name type="scientific">Siphoviridae sp. ct4be24</name>
    <dbReference type="NCBI Taxonomy" id="2826289"/>
    <lineage>
        <taxon>Viruses</taxon>
        <taxon>Duplodnaviria</taxon>
        <taxon>Heunggongvirae</taxon>
        <taxon>Uroviricota</taxon>
        <taxon>Caudoviricetes</taxon>
    </lineage>
</organism>
<dbReference type="EMBL" id="BK015714">
    <property type="protein sequence ID" value="DAE21690.1"/>
    <property type="molecule type" value="Genomic_DNA"/>
</dbReference>
<reference evidence="1" key="1">
    <citation type="journal article" date="2021" name="Proc. Natl. Acad. Sci. U.S.A.">
        <title>A Catalog of Tens of Thousands of Viruses from Human Metagenomes Reveals Hidden Associations with Chronic Diseases.</title>
        <authorList>
            <person name="Tisza M.J."/>
            <person name="Buck C.B."/>
        </authorList>
    </citation>
    <scope>NUCLEOTIDE SEQUENCE</scope>
    <source>
        <strain evidence="1">Ct4be24</strain>
    </source>
</reference>
<accession>A0A8S5QRS5</accession>